<accession>A0AAV2MX89</accession>
<keyword evidence="3" id="KW-1185">Reference proteome</keyword>
<evidence type="ECO:0000256" key="1">
    <source>
        <dbReference type="SAM" id="MobiDB-lite"/>
    </source>
</evidence>
<feature type="compositionally biased region" description="Polar residues" evidence="1">
    <location>
        <begin position="1"/>
        <end position="14"/>
    </location>
</feature>
<reference evidence="2" key="1">
    <citation type="submission" date="2024-04" db="EMBL/GenBank/DDBJ databases">
        <authorList>
            <consortium name="Molecular Ecology Group"/>
        </authorList>
    </citation>
    <scope>NUCLEOTIDE SEQUENCE</scope>
</reference>
<dbReference type="EMBL" id="CAXIPU020000424">
    <property type="protein sequence ID" value="CAL1671842.1"/>
    <property type="molecule type" value="Genomic_DNA"/>
</dbReference>
<dbReference type="Proteomes" id="UP001497644">
    <property type="component" value="Unassembled WGS sequence"/>
</dbReference>
<comment type="caution">
    <text evidence="2">The sequence shown here is derived from an EMBL/GenBank/DDBJ whole genome shotgun (WGS) entry which is preliminary data.</text>
</comment>
<dbReference type="AlphaFoldDB" id="A0AAV2MX89"/>
<evidence type="ECO:0000313" key="3">
    <source>
        <dbReference type="Proteomes" id="UP001497644"/>
    </source>
</evidence>
<sequence length="86" mass="9879">MMDVSNLSNEVSVNEQHDTAITPLPEAFSTPTRKKIRYPGDISNNLMEKMTPTKLKQSVRLLRELAKKRITKSSDCNLFKTDRKKN</sequence>
<name>A0AAV2MX89_9HYME</name>
<feature type="region of interest" description="Disordered" evidence="1">
    <location>
        <begin position="1"/>
        <end position="27"/>
    </location>
</feature>
<protein>
    <submittedName>
        <fullName evidence="2">Uncharacterized protein</fullName>
    </submittedName>
</protein>
<proteinExistence type="predicted"/>
<gene>
    <name evidence="2" type="ORF">LPLAT_LOCUS5262</name>
</gene>
<organism evidence="2 3">
    <name type="scientific">Lasius platythorax</name>
    <dbReference type="NCBI Taxonomy" id="488582"/>
    <lineage>
        <taxon>Eukaryota</taxon>
        <taxon>Metazoa</taxon>
        <taxon>Ecdysozoa</taxon>
        <taxon>Arthropoda</taxon>
        <taxon>Hexapoda</taxon>
        <taxon>Insecta</taxon>
        <taxon>Pterygota</taxon>
        <taxon>Neoptera</taxon>
        <taxon>Endopterygota</taxon>
        <taxon>Hymenoptera</taxon>
        <taxon>Apocrita</taxon>
        <taxon>Aculeata</taxon>
        <taxon>Formicoidea</taxon>
        <taxon>Formicidae</taxon>
        <taxon>Formicinae</taxon>
        <taxon>Lasius</taxon>
        <taxon>Lasius</taxon>
    </lineage>
</organism>
<evidence type="ECO:0000313" key="2">
    <source>
        <dbReference type="EMBL" id="CAL1671842.1"/>
    </source>
</evidence>